<sequence length="280" mass="29888">MEGATTAGAPPGTAVLDAAWEYRVNTYTPPLTRILEREPLPEDGIVSGDVDYEADGVAYRGYSARPADDGRHPGILVVHDWLGVTDYVRMRCDMLARLGYSAFAGDIYGADIRPTPEEAPAVAGGFYRDRPLWRKRLGEAFDQLLTEPSVDPSRTAAIGYCFGGSAVLELARTGAEVGAVVSFHGGLPTGPAGEAAQIAAKVLVLHGAADPVAPDDAMLAFVNDLRTAPAVDWELTVYAGAMHAFTLPDANDPAHGAQFNAIAERRSWSAMKDFLVETFH</sequence>
<protein>
    <recommendedName>
        <fullName evidence="2">Dienelactone hydrolase domain-containing protein</fullName>
    </recommendedName>
</protein>
<dbReference type="InterPro" id="IPR050261">
    <property type="entry name" value="FrsA_esterase"/>
</dbReference>
<dbReference type="EMBL" id="CP031423">
    <property type="protein sequence ID" value="AZS36305.1"/>
    <property type="molecule type" value="Genomic_DNA"/>
</dbReference>
<dbReference type="InterPro" id="IPR029058">
    <property type="entry name" value="AB_hydrolase_fold"/>
</dbReference>
<dbReference type="Gene3D" id="3.40.50.1820">
    <property type="entry name" value="alpha/beta hydrolase"/>
    <property type="match status" value="1"/>
</dbReference>
<dbReference type="OrthoDB" id="3208682at2"/>
<dbReference type="PANTHER" id="PTHR22946:SF0">
    <property type="entry name" value="DIENELACTONE HYDROLASE DOMAIN-CONTAINING PROTEIN"/>
    <property type="match status" value="1"/>
</dbReference>
<dbReference type="InterPro" id="IPR002925">
    <property type="entry name" value="Dienelactn_hydro"/>
</dbReference>
<dbReference type="Proteomes" id="UP000276888">
    <property type="component" value="Chromosome"/>
</dbReference>
<accession>A0A3S9W8B7</accession>
<name>A0A3S9W8B7_9MICO</name>
<dbReference type="AlphaFoldDB" id="A0A3S9W8B7"/>
<dbReference type="KEGG" id="mlv:CVS47_00906"/>
<dbReference type="GO" id="GO:0016787">
    <property type="term" value="F:hydrolase activity"/>
    <property type="evidence" value="ECO:0007669"/>
    <property type="project" value="InterPro"/>
</dbReference>
<dbReference type="SUPFAM" id="SSF53474">
    <property type="entry name" value="alpha/beta-Hydrolases"/>
    <property type="match status" value="1"/>
</dbReference>
<dbReference type="RefSeq" id="WP_127095014.1">
    <property type="nucleotide sequence ID" value="NZ_CP031423.1"/>
</dbReference>
<gene>
    <name evidence="3" type="ORF">CVS47_00906</name>
</gene>
<evidence type="ECO:0000256" key="1">
    <source>
        <dbReference type="ARBA" id="ARBA00008645"/>
    </source>
</evidence>
<evidence type="ECO:0000313" key="3">
    <source>
        <dbReference type="EMBL" id="AZS36305.1"/>
    </source>
</evidence>
<feature type="domain" description="Dienelactone hydrolase" evidence="2">
    <location>
        <begin position="60"/>
        <end position="277"/>
    </location>
</feature>
<proteinExistence type="inferred from homology"/>
<keyword evidence="4" id="KW-1185">Reference proteome</keyword>
<evidence type="ECO:0000313" key="4">
    <source>
        <dbReference type="Proteomes" id="UP000276888"/>
    </source>
</evidence>
<dbReference type="PANTHER" id="PTHR22946">
    <property type="entry name" value="DIENELACTONE HYDROLASE DOMAIN-CONTAINING PROTEIN-RELATED"/>
    <property type="match status" value="1"/>
</dbReference>
<dbReference type="Pfam" id="PF01738">
    <property type="entry name" value="DLH"/>
    <property type="match status" value="1"/>
</dbReference>
<organism evidence="3 4">
    <name type="scientific">Microbacterium lemovicicum</name>
    <dbReference type="NCBI Taxonomy" id="1072463"/>
    <lineage>
        <taxon>Bacteria</taxon>
        <taxon>Bacillati</taxon>
        <taxon>Actinomycetota</taxon>
        <taxon>Actinomycetes</taxon>
        <taxon>Micrococcales</taxon>
        <taxon>Microbacteriaceae</taxon>
        <taxon>Microbacterium</taxon>
    </lineage>
</organism>
<comment type="similarity">
    <text evidence="1">Belongs to the AB hydrolase superfamily.</text>
</comment>
<reference evidence="3 4" key="1">
    <citation type="submission" date="2018-08" db="EMBL/GenBank/DDBJ databases">
        <title>Microbacterium lemovicicum sp. nov., a bacterium isolated from a natural uranium-rich soil.</title>
        <authorList>
            <person name="ORTET P."/>
        </authorList>
    </citation>
    <scope>NUCLEOTIDE SEQUENCE [LARGE SCALE GENOMIC DNA]</scope>
    <source>
        <strain evidence="3 4">Viu22</strain>
    </source>
</reference>
<evidence type="ECO:0000259" key="2">
    <source>
        <dbReference type="Pfam" id="PF01738"/>
    </source>
</evidence>